<protein>
    <submittedName>
        <fullName evidence="1">Uncharacterized protein</fullName>
    </submittedName>
</protein>
<evidence type="ECO:0000313" key="1">
    <source>
        <dbReference type="EMBL" id="DAE92057.1"/>
    </source>
</evidence>
<proteinExistence type="predicted"/>
<sequence>MRFSDIQISDKELWLQAKDLWRQSKYSQVFSLFQNEQLNKKILNAKSLNDLTDYIVQLENTKDDSFKADKIKVSKTYPTVLENDKVFFKWAGPYTFSEVDNLNYIFNYIDTLNVTRAKVDEGEW</sequence>
<dbReference type="EMBL" id="BK057793">
    <property type="protein sequence ID" value="DAE92057.1"/>
    <property type="molecule type" value="Genomic_DNA"/>
</dbReference>
<organism evidence="1">
    <name type="scientific">Siphoviridae sp. ctKy93</name>
    <dbReference type="NCBI Taxonomy" id="2827569"/>
    <lineage>
        <taxon>Viruses</taxon>
        <taxon>Duplodnaviria</taxon>
        <taxon>Heunggongvirae</taxon>
        <taxon>Uroviricota</taxon>
        <taxon>Caudoviricetes</taxon>
    </lineage>
</organism>
<accession>A0A8S5RS20</accession>
<name>A0A8S5RS20_9CAUD</name>
<reference evidence="1" key="1">
    <citation type="journal article" date="2021" name="Proc. Natl. Acad. Sci. U.S.A.">
        <title>A Catalog of Tens of Thousands of Viruses from Human Metagenomes Reveals Hidden Associations with Chronic Diseases.</title>
        <authorList>
            <person name="Tisza M.J."/>
            <person name="Buck C.B."/>
        </authorList>
    </citation>
    <scope>NUCLEOTIDE SEQUENCE</scope>
    <source>
        <strain evidence="1">CtKy93</strain>
    </source>
</reference>